<sequence length="161" mass="17859">MADIYKYTLEQLDKLEENTVLSQFTSEDAWKLGSLARKLAIEKYPHKAIVIDITLNGGQVLFHSVVNAGTAIDNDEWINRKKNTVLRIGKSSFYVGQKLRLKEKSIEDGLFISSKDYAAHGGSVPMKIKGFDGIIGALTISGLAQEQDHLLSIEALEKYSS</sequence>
<dbReference type="InterPro" id="IPR005624">
    <property type="entry name" value="PduO/GlcC-like"/>
</dbReference>
<accession>A0A1E4RBJ6</accession>
<dbReference type="STRING" id="984485.A0A1E4RBJ6"/>
<gene>
    <name evidence="1" type="ORF">HYPBUDRAFT_115874</name>
</gene>
<dbReference type="PIRSF" id="PIRSF008757">
    <property type="entry name" value="UCP008757"/>
    <property type="match status" value="1"/>
</dbReference>
<reference evidence="2" key="1">
    <citation type="submission" date="2016-05" db="EMBL/GenBank/DDBJ databases">
        <title>Comparative genomics of biotechnologically important yeasts.</title>
        <authorList>
            <consortium name="DOE Joint Genome Institute"/>
            <person name="Riley R."/>
            <person name="Haridas S."/>
            <person name="Wolfe K.H."/>
            <person name="Lopes M.R."/>
            <person name="Hittinger C.T."/>
            <person name="Goker M."/>
            <person name="Salamov A."/>
            <person name="Wisecaver J."/>
            <person name="Long T.M."/>
            <person name="Aerts A.L."/>
            <person name="Barry K."/>
            <person name="Choi C."/>
            <person name="Clum A."/>
            <person name="Coughlan A.Y."/>
            <person name="Deshpande S."/>
            <person name="Douglass A.P."/>
            <person name="Hanson S.J."/>
            <person name="Klenk H.-P."/>
            <person name="Labutti K."/>
            <person name="Lapidus A."/>
            <person name="Lindquist E."/>
            <person name="Lipzen A."/>
            <person name="Meier-Kolthoff J.P."/>
            <person name="Ohm R.A."/>
            <person name="Otillar R.P."/>
            <person name="Pangilinan J."/>
            <person name="Peng Y."/>
            <person name="Rokas A."/>
            <person name="Rosa C.A."/>
            <person name="Scheuner C."/>
            <person name="Sibirny A.A."/>
            <person name="Slot J.C."/>
            <person name="Stielow J.B."/>
            <person name="Sun H."/>
            <person name="Kurtzman C.P."/>
            <person name="Blackwell M."/>
            <person name="Grigoriev I.V."/>
            <person name="Jeffries T.W."/>
        </authorList>
    </citation>
    <scope>NUCLEOTIDE SEQUENCE [LARGE SCALE GENOMIC DNA]</scope>
    <source>
        <strain evidence="2">NRRL Y-1933</strain>
    </source>
</reference>
<evidence type="ECO:0008006" key="3">
    <source>
        <dbReference type="Google" id="ProtNLM"/>
    </source>
</evidence>
<dbReference type="Gene3D" id="3.30.450.150">
    <property type="entry name" value="Haem-degrading domain"/>
    <property type="match status" value="1"/>
</dbReference>
<dbReference type="PANTHER" id="PTHR28255">
    <property type="match status" value="1"/>
</dbReference>
<dbReference type="Proteomes" id="UP000095085">
    <property type="component" value="Unassembled WGS sequence"/>
</dbReference>
<dbReference type="InterPro" id="IPR010371">
    <property type="entry name" value="YBR137W-like"/>
</dbReference>
<protein>
    <recommendedName>
        <fullName evidence="3">DUF336-domain-containing protein</fullName>
    </recommendedName>
</protein>
<dbReference type="SUPFAM" id="SSF143744">
    <property type="entry name" value="GlcG-like"/>
    <property type="match status" value="1"/>
</dbReference>
<dbReference type="GO" id="GO:0072380">
    <property type="term" value="C:TRC complex"/>
    <property type="evidence" value="ECO:0007669"/>
    <property type="project" value="EnsemblFungi"/>
</dbReference>
<dbReference type="NCBIfam" id="NF002696">
    <property type="entry name" value="PRK02487.1-5"/>
    <property type="match status" value="1"/>
</dbReference>
<evidence type="ECO:0000313" key="1">
    <source>
        <dbReference type="EMBL" id="ODV64606.1"/>
    </source>
</evidence>
<name>A0A1E4RBJ6_9ASCO</name>
<dbReference type="GO" id="GO:0006620">
    <property type="term" value="P:post-translational protein targeting to endoplasmic reticulum membrane"/>
    <property type="evidence" value="ECO:0007669"/>
    <property type="project" value="EnsemblFungi"/>
</dbReference>
<dbReference type="EMBL" id="KV454548">
    <property type="protein sequence ID" value="ODV64606.1"/>
    <property type="molecule type" value="Genomic_DNA"/>
</dbReference>
<dbReference type="AlphaFoldDB" id="A0A1E4RBJ6"/>
<dbReference type="GeneID" id="30993701"/>
<organism evidence="1 2">
    <name type="scientific">Hyphopichia burtonii NRRL Y-1933</name>
    <dbReference type="NCBI Taxonomy" id="984485"/>
    <lineage>
        <taxon>Eukaryota</taxon>
        <taxon>Fungi</taxon>
        <taxon>Dikarya</taxon>
        <taxon>Ascomycota</taxon>
        <taxon>Saccharomycotina</taxon>
        <taxon>Pichiomycetes</taxon>
        <taxon>Debaryomycetaceae</taxon>
        <taxon>Hyphopichia</taxon>
    </lineage>
</organism>
<evidence type="ECO:0000313" key="2">
    <source>
        <dbReference type="Proteomes" id="UP000095085"/>
    </source>
</evidence>
<dbReference type="RefSeq" id="XP_020073673.1">
    <property type="nucleotide sequence ID" value="XM_020219151.1"/>
</dbReference>
<keyword evidence="2" id="KW-1185">Reference proteome</keyword>
<dbReference type="InterPro" id="IPR038084">
    <property type="entry name" value="PduO/GlcC-like_sf"/>
</dbReference>
<dbReference type="PANTHER" id="PTHR28255:SF1">
    <property type="entry name" value="UPF0303 PROTEIN YBR137W"/>
    <property type="match status" value="1"/>
</dbReference>
<proteinExistence type="predicted"/>
<dbReference type="Pfam" id="PF03928">
    <property type="entry name" value="HbpS-like"/>
    <property type="match status" value="1"/>
</dbReference>
<dbReference type="OrthoDB" id="2209940at2759"/>